<dbReference type="PANTHER" id="PTHR30126">
    <property type="entry name" value="HTH-TYPE TRANSCRIPTIONAL REGULATOR"/>
    <property type="match status" value="1"/>
</dbReference>
<dbReference type="InterPro" id="IPR005119">
    <property type="entry name" value="LysR_subst-bd"/>
</dbReference>
<dbReference type="EMBL" id="AYYI01000082">
    <property type="protein sequence ID" value="KRM94808.1"/>
    <property type="molecule type" value="Genomic_DNA"/>
</dbReference>
<reference evidence="6 7" key="1">
    <citation type="journal article" date="2015" name="Genome Announc.">
        <title>Expanding the biotechnology potential of lactobacilli through comparative genomics of 213 strains and associated genera.</title>
        <authorList>
            <person name="Sun Z."/>
            <person name="Harris H.M."/>
            <person name="McCann A."/>
            <person name="Guo C."/>
            <person name="Argimon S."/>
            <person name="Zhang W."/>
            <person name="Yang X."/>
            <person name="Jeffery I.B."/>
            <person name="Cooney J.C."/>
            <person name="Kagawa T.F."/>
            <person name="Liu W."/>
            <person name="Song Y."/>
            <person name="Salvetti E."/>
            <person name="Wrobel A."/>
            <person name="Rasinkangas P."/>
            <person name="Parkhill J."/>
            <person name="Rea M.C."/>
            <person name="O'Sullivan O."/>
            <person name="Ritari J."/>
            <person name="Douillard F.P."/>
            <person name="Paul Ross R."/>
            <person name="Yang R."/>
            <person name="Briner A.E."/>
            <person name="Felis G.E."/>
            <person name="de Vos W.M."/>
            <person name="Barrangou R."/>
            <person name="Klaenhammer T.R."/>
            <person name="Caufield P.W."/>
            <person name="Cui Y."/>
            <person name="Zhang H."/>
            <person name="O'Toole P.W."/>
        </authorList>
    </citation>
    <scope>NUCLEOTIDE SEQUENCE [LARGE SCALE GENOMIC DNA]</scope>
    <source>
        <strain evidence="6 7">DSM 20253</strain>
    </source>
</reference>
<dbReference type="FunFam" id="1.10.10.10:FF:000001">
    <property type="entry name" value="LysR family transcriptional regulator"/>
    <property type="match status" value="1"/>
</dbReference>
<keyword evidence="7" id="KW-1185">Reference proteome</keyword>
<dbReference type="GO" id="GO:0000976">
    <property type="term" value="F:transcription cis-regulatory region binding"/>
    <property type="evidence" value="ECO:0007669"/>
    <property type="project" value="TreeGrafter"/>
</dbReference>
<dbReference type="PATRIC" id="fig|1423796.3.peg.152"/>
<dbReference type="CDD" id="cd05466">
    <property type="entry name" value="PBP2_LTTR_substrate"/>
    <property type="match status" value="1"/>
</dbReference>
<sequence>MEIRNVKAFLAVAASHSFSQAAQQLGYSQSAITVQIQNLESELGVRLFERLNNQVSLTQAGKNFMFYAHELINVVTSATAGAKKASQISGILRIGSVESITTSLLPDILLAFHKHYPAVQTVVYTTGKDSLTDMLVKNNVDLFFTLDRRKTDPQFKNKLLQKQPIVFVGPPNQRFTAAKLTLAQIVQWPFILTEAGESYRYELDRLLDGEGLHIQPILEIGNAETIIHLVKRGMGYSFLPFFAVKNALQHQSIQQLPVIFPDLQIWAQLVLHKDKWITPEMAAFIDLVQGYLEPAT</sequence>
<dbReference type="OrthoDB" id="9803735at2"/>
<comment type="caution">
    <text evidence="6">The sequence shown here is derived from an EMBL/GenBank/DDBJ whole genome shotgun (WGS) entry which is preliminary data.</text>
</comment>
<evidence type="ECO:0000256" key="4">
    <source>
        <dbReference type="ARBA" id="ARBA00023163"/>
    </source>
</evidence>
<dbReference type="PANTHER" id="PTHR30126:SF100">
    <property type="entry name" value="LYSR-FAMILY TRANSCRIPTIONAL REGULATOR"/>
    <property type="match status" value="1"/>
</dbReference>
<comment type="similarity">
    <text evidence="1">Belongs to the LysR transcriptional regulatory family.</text>
</comment>
<gene>
    <name evidence="6" type="ORF">FC24_GL000146</name>
</gene>
<keyword evidence="3" id="KW-0238">DNA-binding</keyword>
<dbReference type="InterPro" id="IPR036388">
    <property type="entry name" value="WH-like_DNA-bd_sf"/>
</dbReference>
<dbReference type="STRING" id="1423796.FC24_GL000146"/>
<evidence type="ECO:0000256" key="1">
    <source>
        <dbReference type="ARBA" id="ARBA00009437"/>
    </source>
</evidence>
<dbReference type="PROSITE" id="PS50931">
    <property type="entry name" value="HTH_LYSR"/>
    <property type="match status" value="1"/>
</dbReference>
<evidence type="ECO:0000259" key="5">
    <source>
        <dbReference type="PROSITE" id="PS50931"/>
    </source>
</evidence>
<accession>A0A0R2CST8</accession>
<proteinExistence type="inferred from homology"/>
<dbReference type="Pfam" id="PF03466">
    <property type="entry name" value="LysR_substrate"/>
    <property type="match status" value="1"/>
</dbReference>
<evidence type="ECO:0000256" key="3">
    <source>
        <dbReference type="ARBA" id="ARBA00023125"/>
    </source>
</evidence>
<evidence type="ECO:0000256" key="2">
    <source>
        <dbReference type="ARBA" id="ARBA00023015"/>
    </source>
</evidence>
<dbReference type="Proteomes" id="UP000051638">
    <property type="component" value="Unassembled WGS sequence"/>
</dbReference>
<name>A0A0R2CST8_9LACO</name>
<dbReference type="Gene3D" id="3.40.190.290">
    <property type="match status" value="1"/>
</dbReference>
<feature type="domain" description="HTH lysR-type" evidence="5">
    <location>
        <begin position="1"/>
        <end position="58"/>
    </location>
</feature>
<dbReference type="InterPro" id="IPR036390">
    <property type="entry name" value="WH_DNA-bd_sf"/>
</dbReference>
<dbReference type="InterPro" id="IPR000847">
    <property type="entry name" value="LysR_HTH_N"/>
</dbReference>
<evidence type="ECO:0000313" key="6">
    <source>
        <dbReference type="EMBL" id="KRM94808.1"/>
    </source>
</evidence>
<dbReference type="Gene3D" id="1.10.10.10">
    <property type="entry name" value="Winged helix-like DNA-binding domain superfamily/Winged helix DNA-binding domain"/>
    <property type="match status" value="1"/>
</dbReference>
<dbReference type="RefSeq" id="WP_057874604.1">
    <property type="nucleotide sequence ID" value="NZ_AYYI01000082.1"/>
</dbReference>
<dbReference type="SUPFAM" id="SSF53850">
    <property type="entry name" value="Periplasmic binding protein-like II"/>
    <property type="match status" value="1"/>
</dbReference>
<protein>
    <recommendedName>
        <fullName evidence="5">HTH lysR-type domain-containing protein</fullName>
    </recommendedName>
</protein>
<keyword evidence="4" id="KW-0804">Transcription</keyword>
<dbReference type="AlphaFoldDB" id="A0A0R2CST8"/>
<keyword evidence="2" id="KW-0805">Transcription regulation</keyword>
<dbReference type="SUPFAM" id="SSF46785">
    <property type="entry name" value="Winged helix' DNA-binding domain"/>
    <property type="match status" value="1"/>
</dbReference>
<dbReference type="Pfam" id="PF00126">
    <property type="entry name" value="HTH_1"/>
    <property type="match status" value="1"/>
</dbReference>
<organism evidence="6 7">
    <name type="scientific">Loigolactobacillus rennini DSM 20253</name>
    <dbReference type="NCBI Taxonomy" id="1423796"/>
    <lineage>
        <taxon>Bacteria</taxon>
        <taxon>Bacillati</taxon>
        <taxon>Bacillota</taxon>
        <taxon>Bacilli</taxon>
        <taxon>Lactobacillales</taxon>
        <taxon>Lactobacillaceae</taxon>
        <taxon>Loigolactobacillus</taxon>
    </lineage>
</organism>
<dbReference type="PRINTS" id="PR00039">
    <property type="entry name" value="HTHLYSR"/>
</dbReference>
<evidence type="ECO:0000313" key="7">
    <source>
        <dbReference type="Proteomes" id="UP000051638"/>
    </source>
</evidence>
<dbReference type="GO" id="GO:0003700">
    <property type="term" value="F:DNA-binding transcription factor activity"/>
    <property type="evidence" value="ECO:0007669"/>
    <property type="project" value="InterPro"/>
</dbReference>